<keyword evidence="9" id="KW-1185">Reference proteome</keyword>
<dbReference type="KEGG" id="sgi:SGRAN_1838"/>
<dbReference type="InterPro" id="IPR053876">
    <property type="entry name" value="Phage_int_M"/>
</dbReference>
<evidence type="ECO:0000256" key="4">
    <source>
        <dbReference type="ARBA" id="ARBA00023172"/>
    </source>
</evidence>
<dbReference type="InterPro" id="IPR013762">
    <property type="entry name" value="Integrase-like_cat_sf"/>
</dbReference>
<dbReference type="GO" id="GO:0003677">
    <property type="term" value="F:DNA binding"/>
    <property type="evidence" value="ECO:0007669"/>
    <property type="project" value="UniProtKB-UniRule"/>
</dbReference>
<dbReference type="GO" id="GO:0015074">
    <property type="term" value="P:DNA integration"/>
    <property type="evidence" value="ECO:0007669"/>
    <property type="project" value="UniProtKB-KW"/>
</dbReference>
<dbReference type="InterPro" id="IPR010998">
    <property type="entry name" value="Integrase_recombinase_N"/>
</dbReference>
<name>A0AA86L3S3_9SPHN</name>
<evidence type="ECO:0000256" key="2">
    <source>
        <dbReference type="ARBA" id="ARBA00022908"/>
    </source>
</evidence>
<dbReference type="AlphaFoldDB" id="A0AA86L3S3"/>
<proteinExistence type="inferred from homology"/>
<sequence length="386" mass="42557">MATIRKREWTSPKGEEKTAWLVDYRDGSGARRFKQFSRKKDADAWLTSAAWQVSQGTHTPDSQSITVAQACDIWIAAAESKGRERGTIQQYRQLADLHIAPLIGAEKLSRLTQPKVAAFVDKLLEARSRDMTHKAVRALARVLGEAQRRGLIAQNVAAGVKVERSSREKAKVEIPGKDELRALIEHADADMKPLVMTAILTGLRASELRGLRWADVDFKAATISVNQRADKFCQLGPPKSKAGYRTIPIGAALVKALKEWKLRSPKGEQGLVFPNRQGGVQDYGNLLRRRFYGLQIEAGLADPVIEKGKPKLDDKGRPVMTPRYGIHALRHACASGWIKQGVDLKRLTTWLGHSSVQMSIDVYGHLLSDPDGDAALVNAAHAELLG</sequence>
<feature type="domain" description="Tyr recombinase" evidence="6">
    <location>
        <begin position="170"/>
        <end position="378"/>
    </location>
</feature>
<evidence type="ECO:0000256" key="3">
    <source>
        <dbReference type="ARBA" id="ARBA00023125"/>
    </source>
</evidence>
<dbReference type="Pfam" id="PF22022">
    <property type="entry name" value="Phage_int_M"/>
    <property type="match status" value="1"/>
</dbReference>
<dbReference type="GO" id="GO:0006310">
    <property type="term" value="P:DNA recombination"/>
    <property type="evidence" value="ECO:0007669"/>
    <property type="project" value="UniProtKB-KW"/>
</dbReference>
<dbReference type="PROSITE" id="PS51898">
    <property type="entry name" value="TYR_RECOMBINASE"/>
    <property type="match status" value="1"/>
</dbReference>
<dbReference type="Pfam" id="PF00589">
    <property type="entry name" value="Phage_integrase"/>
    <property type="match status" value="1"/>
</dbReference>
<evidence type="ECO:0000313" key="9">
    <source>
        <dbReference type="Proteomes" id="UP000058599"/>
    </source>
</evidence>
<dbReference type="InterPro" id="IPR002104">
    <property type="entry name" value="Integrase_catalytic"/>
</dbReference>
<organism evidence="8 9">
    <name type="scientific">Sphingopyxis granuli</name>
    <dbReference type="NCBI Taxonomy" id="267128"/>
    <lineage>
        <taxon>Bacteria</taxon>
        <taxon>Pseudomonadati</taxon>
        <taxon>Pseudomonadota</taxon>
        <taxon>Alphaproteobacteria</taxon>
        <taxon>Sphingomonadales</taxon>
        <taxon>Sphingomonadaceae</taxon>
        <taxon>Sphingopyxis</taxon>
    </lineage>
</organism>
<evidence type="ECO:0000256" key="1">
    <source>
        <dbReference type="ARBA" id="ARBA00008857"/>
    </source>
</evidence>
<keyword evidence="2" id="KW-0229">DNA integration</keyword>
<dbReference type="InterPro" id="IPR011010">
    <property type="entry name" value="DNA_brk_join_enz"/>
</dbReference>
<dbReference type="RefSeq" id="WP_067182882.1">
    <property type="nucleotide sequence ID" value="NZ_CP012199.1"/>
</dbReference>
<comment type="similarity">
    <text evidence="1">Belongs to the 'phage' integrase family.</text>
</comment>
<dbReference type="CDD" id="cd01189">
    <property type="entry name" value="INT_ICEBs1_C_like"/>
    <property type="match status" value="1"/>
</dbReference>
<dbReference type="SUPFAM" id="SSF56349">
    <property type="entry name" value="DNA breaking-rejoining enzymes"/>
    <property type="match status" value="1"/>
</dbReference>
<dbReference type="Proteomes" id="UP000058599">
    <property type="component" value="Chromosome"/>
</dbReference>
<dbReference type="PROSITE" id="PS51900">
    <property type="entry name" value="CB"/>
    <property type="match status" value="1"/>
</dbReference>
<accession>A0AA86L3S3</accession>
<keyword evidence="3 5" id="KW-0238">DNA-binding</keyword>
<dbReference type="Gene3D" id="1.10.443.10">
    <property type="entry name" value="Intergrase catalytic core"/>
    <property type="match status" value="1"/>
</dbReference>
<dbReference type="PANTHER" id="PTHR30349:SF41">
    <property type="entry name" value="INTEGRASE_RECOMBINASE PROTEIN MJ0367-RELATED"/>
    <property type="match status" value="1"/>
</dbReference>
<dbReference type="PANTHER" id="PTHR30349">
    <property type="entry name" value="PHAGE INTEGRASE-RELATED"/>
    <property type="match status" value="1"/>
</dbReference>
<evidence type="ECO:0000259" key="7">
    <source>
        <dbReference type="PROSITE" id="PS51900"/>
    </source>
</evidence>
<evidence type="ECO:0000256" key="5">
    <source>
        <dbReference type="PROSITE-ProRule" id="PRU01248"/>
    </source>
</evidence>
<evidence type="ECO:0000313" key="8">
    <source>
        <dbReference type="EMBL" id="AMG74215.1"/>
    </source>
</evidence>
<dbReference type="Gene3D" id="1.10.150.130">
    <property type="match status" value="1"/>
</dbReference>
<evidence type="ECO:0000259" key="6">
    <source>
        <dbReference type="PROSITE" id="PS51898"/>
    </source>
</evidence>
<reference evidence="8 9" key="1">
    <citation type="journal article" date="2016" name="BMC Genomics">
        <title>Genomic analysis of the nitrate-respiring Sphingopyxis granuli (formerly Sphingomonas macrogoltabida) strain TFA.</title>
        <authorList>
            <person name="Garcia-Romero I."/>
            <person name="Perez-Pulido A.J."/>
            <person name="Gonzalez-Flores Y.E."/>
            <person name="Reyes-Ramirez F."/>
            <person name="Santero E."/>
            <person name="Floriano B."/>
        </authorList>
    </citation>
    <scope>NUCLEOTIDE SEQUENCE [LARGE SCALE GENOMIC DNA]</scope>
    <source>
        <strain evidence="8 9">TFA</strain>
    </source>
</reference>
<dbReference type="InterPro" id="IPR050090">
    <property type="entry name" value="Tyrosine_recombinase_XerCD"/>
</dbReference>
<feature type="domain" description="Core-binding (CB)" evidence="7">
    <location>
        <begin position="65"/>
        <end position="144"/>
    </location>
</feature>
<dbReference type="InterPro" id="IPR044068">
    <property type="entry name" value="CB"/>
</dbReference>
<protein>
    <submittedName>
        <fullName evidence="8">Integrase</fullName>
    </submittedName>
</protein>
<keyword evidence="4" id="KW-0233">DNA recombination</keyword>
<dbReference type="EMBL" id="CP012199">
    <property type="protein sequence ID" value="AMG74215.1"/>
    <property type="molecule type" value="Genomic_DNA"/>
</dbReference>
<gene>
    <name evidence="8" type="ORF">SGRAN_1838</name>
</gene>